<dbReference type="KEGG" id="pdq:CL55_00011650"/>
<dbReference type="PANTHER" id="PTHR30602:SF12">
    <property type="entry name" value="AMINO-ACID ACETYLTRANSFERASE NAGS1, CHLOROPLASTIC-RELATED"/>
    <property type="match status" value="1"/>
</dbReference>
<dbReference type="NCBIfam" id="NF003641">
    <property type="entry name" value="PRK05279.1"/>
    <property type="match status" value="1"/>
</dbReference>
<accession>A0A0E3V1I8</accession>
<proteinExistence type="inferred from homology"/>
<reference evidence="10 11" key="1">
    <citation type="submission" date="2014-03" db="EMBL/GenBank/DDBJ databases">
        <title>Genome of Polynucleobacter strain MWH-MoK4.</title>
        <authorList>
            <person name="Hahn M.W."/>
        </authorList>
    </citation>
    <scope>NUCLEOTIDE SEQUENCE [LARGE SCALE GENOMIC DNA]</scope>
    <source>
        <strain evidence="10 11">MWH-MoK4</strain>
    </source>
</reference>
<dbReference type="InterPro" id="IPR033719">
    <property type="entry name" value="NAGS_kin"/>
</dbReference>
<evidence type="ECO:0000256" key="4">
    <source>
        <dbReference type="ARBA" id="ARBA00022605"/>
    </source>
</evidence>
<comment type="subcellular location">
    <subcellularLocation>
        <location evidence="8">Cytoplasm</location>
    </subcellularLocation>
</comment>
<dbReference type="EMBL" id="CP007501">
    <property type="protein sequence ID" value="AKD25498.1"/>
    <property type="molecule type" value="Genomic_DNA"/>
</dbReference>
<dbReference type="STRING" id="1835254.CL55_00011650"/>
<dbReference type="PROSITE" id="PS51186">
    <property type="entry name" value="GNAT"/>
    <property type="match status" value="1"/>
</dbReference>
<dbReference type="SUPFAM" id="SSF55729">
    <property type="entry name" value="Acyl-CoA N-acyltransferases (Nat)"/>
    <property type="match status" value="1"/>
</dbReference>
<dbReference type="HOGENOM" id="CLU_024773_0_0_4"/>
<evidence type="ECO:0000256" key="8">
    <source>
        <dbReference type="HAMAP-Rule" id="MF_01105"/>
    </source>
</evidence>
<dbReference type="HAMAP" id="MF_01105">
    <property type="entry name" value="N_acetyl_glu_synth"/>
    <property type="match status" value="1"/>
</dbReference>
<dbReference type="InterPro" id="IPR010167">
    <property type="entry name" value="NH2A_AcTrfase"/>
</dbReference>
<sequence length="464" mass="51219">MALAPYNFLTMPTNAPNPSSNAEESSSNFPFVGWLRDVAPYIHSFREKTFVIAFAGELAQEIGLENLIEDIAMLHAMGMRIVLVHGIRPQIEEQLMLRNIKSQFGQSAMHSYRITDAAALECVKEAAGELRLDIEAAFSRGLPNTPMAGSRISVISGNFITAMPVGVVEGIDYIHTGLVRKVDSTSIKLSLDSNKIVLLSPLGFSPTGQVFNLAFEDVAASTAAALKADKLIFLSPYAGLKDEEDDFITELSMPQLQEYVAQHPELDLGMKSLLNISGRAIRAGVSRVHFLPCNQDGALLEELFTHDGIGMMLASSDIENLREANQDDVGGILQLTSPLEEEGILAARGQDVIERDIQRFSVIEHDRVLFGCAALFPFPNGVGELACLAVDPDVQGSGDGERLLKRVEMRAKREGIKKLFVLTTRTEHWFLKRGFKRASVDDLPEERKQIYNWDRKSMVLTKDL</sequence>
<evidence type="ECO:0000256" key="2">
    <source>
        <dbReference type="ARBA" id="ARBA00009145"/>
    </source>
</evidence>
<dbReference type="PIRSF" id="PIRSF000423">
    <property type="entry name" value="ArgA"/>
    <property type="match status" value="1"/>
</dbReference>
<keyword evidence="6 8" id="KW-0012">Acyltransferase</keyword>
<evidence type="ECO:0000256" key="7">
    <source>
        <dbReference type="ARBA" id="ARBA00048372"/>
    </source>
</evidence>
<protein>
    <recommendedName>
        <fullName evidence="8">Amino-acid acetyltransferase</fullName>
        <ecNumber evidence="8">2.3.1.1</ecNumber>
    </recommendedName>
    <alternativeName>
        <fullName evidence="8">N-acetylglutamate synthase</fullName>
        <shortName evidence="8">AGS</shortName>
        <shortName evidence="8">NAGS</shortName>
    </alternativeName>
</protein>
<evidence type="ECO:0000313" key="11">
    <source>
        <dbReference type="Proteomes" id="UP000061135"/>
    </source>
</evidence>
<dbReference type="Gene3D" id="3.40.1160.10">
    <property type="entry name" value="Acetylglutamate kinase-like"/>
    <property type="match status" value="1"/>
</dbReference>
<keyword evidence="5 8" id="KW-0808">Transferase</keyword>
<evidence type="ECO:0000256" key="5">
    <source>
        <dbReference type="ARBA" id="ARBA00022679"/>
    </source>
</evidence>
<dbReference type="Pfam" id="PF00696">
    <property type="entry name" value="AA_kinase"/>
    <property type="match status" value="1"/>
</dbReference>
<dbReference type="UniPathway" id="UPA00068">
    <property type="reaction ID" value="UER00106"/>
</dbReference>
<dbReference type="SUPFAM" id="SSF53633">
    <property type="entry name" value="Carbamate kinase-like"/>
    <property type="match status" value="1"/>
</dbReference>
<evidence type="ECO:0000256" key="6">
    <source>
        <dbReference type="ARBA" id="ARBA00023315"/>
    </source>
</evidence>
<comment type="similarity">
    <text evidence="2 8">Belongs to the acetyltransferase family. ArgA subfamily.</text>
</comment>
<dbReference type="Gene3D" id="3.40.630.30">
    <property type="match status" value="1"/>
</dbReference>
<dbReference type="GO" id="GO:0005737">
    <property type="term" value="C:cytoplasm"/>
    <property type="evidence" value="ECO:0007669"/>
    <property type="project" value="UniProtKB-SubCell"/>
</dbReference>
<dbReference type="GO" id="GO:0004042">
    <property type="term" value="F:L-glutamate N-acetyltransferase activity"/>
    <property type="evidence" value="ECO:0007669"/>
    <property type="project" value="UniProtKB-UniRule"/>
</dbReference>
<evidence type="ECO:0000313" key="10">
    <source>
        <dbReference type="EMBL" id="AKD25498.1"/>
    </source>
</evidence>
<evidence type="ECO:0000256" key="3">
    <source>
        <dbReference type="ARBA" id="ARBA00022571"/>
    </source>
</evidence>
<evidence type="ECO:0000259" key="9">
    <source>
        <dbReference type="PROSITE" id="PS51186"/>
    </source>
</evidence>
<keyword evidence="8" id="KW-0963">Cytoplasm</keyword>
<dbReference type="InterPro" id="IPR036393">
    <property type="entry name" value="AceGlu_kinase-like_sf"/>
</dbReference>
<keyword evidence="4 8" id="KW-0028">Amino-acid biosynthesis</keyword>
<comment type="miscellaneous">
    <text evidence="8">In bacteria which possess the bifunctional enzyme ornithine acetyltransferase/N-acetylglutamate synthase (ArgJ), ArgA fulfills an anaplerotic role.</text>
</comment>
<keyword evidence="11" id="KW-1185">Reference proteome</keyword>
<dbReference type="InterPro" id="IPR001048">
    <property type="entry name" value="Asp/Glu/Uridylate_kinase"/>
</dbReference>
<dbReference type="InterPro" id="IPR000182">
    <property type="entry name" value="GNAT_dom"/>
</dbReference>
<gene>
    <name evidence="8" type="primary">argA</name>
    <name evidence="10" type="ORF">CL55_00011650</name>
</gene>
<dbReference type="Pfam" id="PF00583">
    <property type="entry name" value="Acetyltransf_1"/>
    <property type="match status" value="1"/>
</dbReference>
<comment type="pathway">
    <text evidence="1 8">Amino-acid biosynthesis; L-arginine biosynthesis; N(2)-acetyl-L-ornithine from L-glutamate: step 1/4.</text>
</comment>
<feature type="domain" description="N-acetyltransferase" evidence="9">
    <location>
        <begin position="319"/>
        <end position="463"/>
    </location>
</feature>
<evidence type="ECO:0000256" key="1">
    <source>
        <dbReference type="ARBA" id="ARBA00004925"/>
    </source>
</evidence>
<comment type="catalytic activity">
    <reaction evidence="7 8">
        <text>L-glutamate + acetyl-CoA = N-acetyl-L-glutamate + CoA + H(+)</text>
        <dbReference type="Rhea" id="RHEA:24292"/>
        <dbReference type="ChEBI" id="CHEBI:15378"/>
        <dbReference type="ChEBI" id="CHEBI:29985"/>
        <dbReference type="ChEBI" id="CHEBI:44337"/>
        <dbReference type="ChEBI" id="CHEBI:57287"/>
        <dbReference type="ChEBI" id="CHEBI:57288"/>
        <dbReference type="EC" id="2.3.1.1"/>
    </reaction>
</comment>
<dbReference type="NCBIfam" id="TIGR01890">
    <property type="entry name" value="N-Ac-Glu-synth"/>
    <property type="match status" value="1"/>
</dbReference>
<organism evidence="10 11">
    <name type="scientific">Polynucleobacter duraquae</name>
    <dbReference type="NCBI Taxonomy" id="1835254"/>
    <lineage>
        <taxon>Bacteria</taxon>
        <taxon>Pseudomonadati</taxon>
        <taxon>Pseudomonadota</taxon>
        <taxon>Betaproteobacteria</taxon>
        <taxon>Burkholderiales</taxon>
        <taxon>Burkholderiaceae</taxon>
        <taxon>Polynucleobacter</taxon>
    </lineage>
</organism>
<dbReference type="CDD" id="cd04237">
    <property type="entry name" value="AAK_NAGS-ABP"/>
    <property type="match status" value="1"/>
</dbReference>
<dbReference type="CDD" id="cd04301">
    <property type="entry name" value="NAT_SF"/>
    <property type="match status" value="1"/>
</dbReference>
<dbReference type="PATRIC" id="fig|576611.7.peg.1181"/>
<name>A0A0E3V1I8_9BURK</name>
<dbReference type="AlphaFoldDB" id="A0A0E3V1I8"/>
<dbReference type="GO" id="GO:0006526">
    <property type="term" value="P:L-arginine biosynthetic process"/>
    <property type="evidence" value="ECO:0007669"/>
    <property type="project" value="UniProtKB-UniRule"/>
</dbReference>
<dbReference type="InterPro" id="IPR016181">
    <property type="entry name" value="Acyl_CoA_acyltransferase"/>
</dbReference>
<dbReference type="EC" id="2.3.1.1" evidence="8"/>
<dbReference type="PANTHER" id="PTHR30602">
    <property type="entry name" value="AMINO-ACID ACETYLTRANSFERASE"/>
    <property type="match status" value="1"/>
</dbReference>
<dbReference type="Proteomes" id="UP000061135">
    <property type="component" value="Chromosome"/>
</dbReference>
<keyword evidence="3 8" id="KW-0055">Arginine biosynthesis</keyword>